<evidence type="ECO:0000313" key="4">
    <source>
        <dbReference type="EnsemblMetazoa" id="HelroP195155"/>
    </source>
</evidence>
<dbReference type="InterPro" id="IPR051413">
    <property type="entry name" value="K/Na_HCN_channel"/>
</dbReference>
<dbReference type="CTD" id="20213281"/>
<dbReference type="Pfam" id="PF08412">
    <property type="entry name" value="Ion_trans_N"/>
    <property type="match status" value="1"/>
</dbReference>
<keyword evidence="1" id="KW-1133">Transmembrane helix</keyword>
<dbReference type="AlphaFoldDB" id="T1FWT6"/>
<dbReference type="STRING" id="6412.T1FWT6"/>
<dbReference type="RefSeq" id="XP_009016442.1">
    <property type="nucleotide sequence ID" value="XM_009018194.1"/>
</dbReference>
<feature type="domain" description="Ion transport N-terminal" evidence="2">
    <location>
        <begin position="7"/>
        <end position="43"/>
    </location>
</feature>
<keyword evidence="1" id="KW-0812">Transmembrane</keyword>
<name>T1FWT6_HELRO</name>
<feature type="transmembrane region" description="Helical" evidence="1">
    <location>
        <begin position="45"/>
        <end position="69"/>
    </location>
</feature>
<dbReference type="PANTHER" id="PTHR45689">
    <property type="entry name" value="I[[H]] CHANNEL, ISOFORM E"/>
    <property type="match status" value="1"/>
</dbReference>
<feature type="transmembrane region" description="Helical" evidence="1">
    <location>
        <begin position="75"/>
        <end position="94"/>
    </location>
</feature>
<reference evidence="5" key="1">
    <citation type="submission" date="2012-12" db="EMBL/GenBank/DDBJ databases">
        <authorList>
            <person name="Hellsten U."/>
            <person name="Grimwood J."/>
            <person name="Chapman J.A."/>
            <person name="Shapiro H."/>
            <person name="Aerts A."/>
            <person name="Otillar R.P."/>
            <person name="Terry A.Y."/>
            <person name="Boore J.L."/>
            <person name="Simakov O."/>
            <person name="Marletaz F."/>
            <person name="Cho S.-J."/>
            <person name="Edsinger-Gonzales E."/>
            <person name="Havlak P."/>
            <person name="Kuo D.-H."/>
            <person name="Larsson T."/>
            <person name="Lv J."/>
            <person name="Arendt D."/>
            <person name="Savage R."/>
            <person name="Osoegawa K."/>
            <person name="de Jong P."/>
            <person name="Lindberg D.R."/>
            <person name="Seaver E.C."/>
            <person name="Weisblat D.A."/>
            <person name="Putnam N.H."/>
            <person name="Grigoriev I.V."/>
            <person name="Rokhsar D.S."/>
        </authorList>
    </citation>
    <scope>NUCLEOTIDE SEQUENCE</scope>
</reference>
<protein>
    <recommendedName>
        <fullName evidence="2">Ion transport N-terminal domain-containing protein</fullName>
    </recommendedName>
</protein>
<dbReference type="SUPFAM" id="SSF81324">
    <property type="entry name" value="Voltage-gated potassium channels"/>
    <property type="match status" value="1"/>
</dbReference>
<evidence type="ECO:0000313" key="5">
    <source>
        <dbReference type="Proteomes" id="UP000015101"/>
    </source>
</evidence>
<keyword evidence="1" id="KW-0472">Membrane</keyword>
<keyword evidence="5" id="KW-1185">Reference proteome</keyword>
<evidence type="ECO:0000313" key="3">
    <source>
        <dbReference type="EMBL" id="ESO05460.1"/>
    </source>
</evidence>
<evidence type="ECO:0000256" key="1">
    <source>
        <dbReference type="SAM" id="Phobius"/>
    </source>
</evidence>
<dbReference type="EnsemblMetazoa" id="HelroT195155">
    <property type="protein sequence ID" value="HelroP195155"/>
    <property type="gene ID" value="HelroG195155"/>
</dbReference>
<dbReference type="EMBL" id="KB096327">
    <property type="protein sequence ID" value="ESO05460.1"/>
    <property type="molecule type" value="Genomic_DNA"/>
</dbReference>
<dbReference type="EMBL" id="AMQM01011408">
    <property type="status" value="NOT_ANNOTATED_CDS"/>
    <property type="molecule type" value="Genomic_DNA"/>
</dbReference>
<dbReference type="OrthoDB" id="421226at2759"/>
<reference evidence="3 5" key="2">
    <citation type="journal article" date="2013" name="Nature">
        <title>Insights into bilaterian evolution from three spiralian genomes.</title>
        <authorList>
            <person name="Simakov O."/>
            <person name="Marletaz F."/>
            <person name="Cho S.J."/>
            <person name="Edsinger-Gonzales E."/>
            <person name="Havlak P."/>
            <person name="Hellsten U."/>
            <person name="Kuo D.H."/>
            <person name="Larsson T."/>
            <person name="Lv J."/>
            <person name="Arendt D."/>
            <person name="Savage R."/>
            <person name="Osoegawa K."/>
            <person name="de Jong P."/>
            <person name="Grimwood J."/>
            <person name="Chapman J.A."/>
            <person name="Shapiro H."/>
            <person name="Aerts A."/>
            <person name="Otillar R.P."/>
            <person name="Terry A.Y."/>
            <person name="Boore J.L."/>
            <person name="Grigoriev I.V."/>
            <person name="Lindberg D.R."/>
            <person name="Seaver E.C."/>
            <person name="Weisblat D.A."/>
            <person name="Putnam N.H."/>
            <person name="Rokhsar D.S."/>
        </authorList>
    </citation>
    <scope>NUCLEOTIDE SEQUENCE</scope>
</reference>
<dbReference type="InParanoid" id="T1FWT6"/>
<dbReference type="Proteomes" id="UP000015101">
    <property type="component" value="Unassembled WGS sequence"/>
</dbReference>
<sequence length="178" mass="20836">MSCFRVSESKSALKLFGNQRALKKEVQRQKRFGRWIIHPCSSFRLYWNIGETFLLIINLIVLPISITFFKDDLGSHWIAFNTISDTFFLVDLALNFRTGFFEKNSEEIVLDPIKIAKNYLKTFFVIDFISSFPIDYTILMFSANNSSTYTDTQTYKHKCIRSCLLICIETSKEISMWC</sequence>
<dbReference type="Gene3D" id="1.10.287.70">
    <property type="match status" value="1"/>
</dbReference>
<accession>T1FWT6</accession>
<reference evidence="4" key="3">
    <citation type="submission" date="2015-06" db="UniProtKB">
        <authorList>
            <consortium name="EnsemblMetazoa"/>
        </authorList>
    </citation>
    <scope>IDENTIFICATION</scope>
</reference>
<dbReference type="OMA" id="RTEANWI"/>
<evidence type="ECO:0000259" key="2">
    <source>
        <dbReference type="Pfam" id="PF08412"/>
    </source>
</evidence>
<dbReference type="HOGENOM" id="CLU_1512239_0_0_1"/>
<dbReference type="GeneID" id="20213281"/>
<proteinExistence type="predicted"/>
<organism evidence="4 5">
    <name type="scientific">Helobdella robusta</name>
    <name type="common">Californian leech</name>
    <dbReference type="NCBI Taxonomy" id="6412"/>
    <lineage>
        <taxon>Eukaryota</taxon>
        <taxon>Metazoa</taxon>
        <taxon>Spiralia</taxon>
        <taxon>Lophotrochozoa</taxon>
        <taxon>Annelida</taxon>
        <taxon>Clitellata</taxon>
        <taxon>Hirudinea</taxon>
        <taxon>Rhynchobdellida</taxon>
        <taxon>Glossiphoniidae</taxon>
        <taxon>Helobdella</taxon>
    </lineage>
</organism>
<dbReference type="InterPro" id="IPR013621">
    <property type="entry name" value="Ion_trans_N"/>
</dbReference>
<dbReference type="eggNOG" id="KOG0498">
    <property type="taxonomic scope" value="Eukaryota"/>
</dbReference>
<dbReference type="KEGG" id="hro:HELRODRAFT_195155"/>
<dbReference type="PANTHER" id="PTHR45689:SF5">
    <property type="entry name" value="I[[H]] CHANNEL, ISOFORM E"/>
    <property type="match status" value="1"/>
</dbReference>
<gene>
    <name evidence="4" type="primary">20213281</name>
    <name evidence="3" type="ORF">HELRODRAFT_195155</name>
</gene>